<name>A0A6C0E693_9ZZZZ</name>
<protein>
    <submittedName>
        <fullName evidence="1">Uncharacterized protein</fullName>
    </submittedName>
</protein>
<accession>A0A6C0E693</accession>
<dbReference type="EMBL" id="MN739736">
    <property type="protein sequence ID" value="QHT23973.1"/>
    <property type="molecule type" value="Genomic_DNA"/>
</dbReference>
<sequence>MYVTTNDLNIYNPIQKNYLGIDKVLEYREISNN</sequence>
<evidence type="ECO:0000313" key="1">
    <source>
        <dbReference type="EMBL" id="QHT23973.1"/>
    </source>
</evidence>
<proteinExistence type="predicted"/>
<dbReference type="AlphaFoldDB" id="A0A6C0E693"/>
<organism evidence="1">
    <name type="scientific">viral metagenome</name>
    <dbReference type="NCBI Taxonomy" id="1070528"/>
    <lineage>
        <taxon>unclassified sequences</taxon>
        <taxon>metagenomes</taxon>
        <taxon>organismal metagenomes</taxon>
    </lineage>
</organism>
<reference evidence="1" key="1">
    <citation type="journal article" date="2020" name="Nature">
        <title>Giant virus diversity and host interactions through global metagenomics.</title>
        <authorList>
            <person name="Schulz F."/>
            <person name="Roux S."/>
            <person name="Paez-Espino D."/>
            <person name="Jungbluth S."/>
            <person name="Walsh D.A."/>
            <person name="Denef V.J."/>
            <person name="McMahon K.D."/>
            <person name="Konstantinidis K.T."/>
            <person name="Eloe-Fadrosh E.A."/>
            <person name="Kyrpides N.C."/>
            <person name="Woyke T."/>
        </authorList>
    </citation>
    <scope>NUCLEOTIDE SEQUENCE</scope>
    <source>
        <strain evidence="1">GVMAG-M-3300023179-132</strain>
    </source>
</reference>